<dbReference type="Proteomes" id="UP000314011">
    <property type="component" value="Unassembled WGS sequence"/>
</dbReference>
<evidence type="ECO:0000313" key="16">
    <source>
        <dbReference type="EMBL" id="TNY33918.1"/>
    </source>
</evidence>
<dbReference type="UniPathway" id="UPA00219"/>
<keyword evidence="7" id="KW-0808">Transferase</keyword>
<dbReference type="EMBL" id="VFFF01000001">
    <property type="protein sequence ID" value="TNY33918.1"/>
    <property type="molecule type" value="Genomic_DNA"/>
</dbReference>
<evidence type="ECO:0000259" key="14">
    <source>
        <dbReference type="Pfam" id="PF00912"/>
    </source>
</evidence>
<dbReference type="InterPro" id="IPR023346">
    <property type="entry name" value="Lysozyme-like_dom_sf"/>
</dbReference>
<evidence type="ECO:0000256" key="6">
    <source>
        <dbReference type="ARBA" id="ARBA00022676"/>
    </source>
</evidence>
<dbReference type="InterPro" id="IPR001264">
    <property type="entry name" value="Glyco_trans_51"/>
</dbReference>
<name>A0A5C5GGP1_9RHOB</name>
<accession>A0A5C5GGP1</accession>
<dbReference type="OrthoDB" id="9766909at2"/>
<dbReference type="GO" id="GO:0008658">
    <property type="term" value="F:penicillin binding"/>
    <property type="evidence" value="ECO:0007669"/>
    <property type="project" value="InterPro"/>
</dbReference>
<dbReference type="Pfam" id="PF06832">
    <property type="entry name" value="BiPBP_C"/>
    <property type="match status" value="1"/>
</dbReference>
<dbReference type="AlphaFoldDB" id="A0A5C5GGP1"/>
<feature type="domain" description="Penicillin-binding C-terminal" evidence="15">
    <location>
        <begin position="601"/>
        <end position="674"/>
    </location>
</feature>
<feature type="signal peptide" evidence="12">
    <location>
        <begin position="1"/>
        <end position="20"/>
    </location>
</feature>
<evidence type="ECO:0000259" key="15">
    <source>
        <dbReference type="Pfam" id="PF06832"/>
    </source>
</evidence>
<proteinExistence type="inferred from homology"/>
<keyword evidence="12" id="KW-0732">Signal</keyword>
<reference evidence="16 17" key="1">
    <citation type="submission" date="2019-06" db="EMBL/GenBank/DDBJ databases">
        <title>Genome of new Rhodobacteraceae sp. SM1903.</title>
        <authorList>
            <person name="Ren X."/>
        </authorList>
    </citation>
    <scope>NUCLEOTIDE SEQUENCE [LARGE SCALE GENOMIC DNA]</scope>
    <source>
        <strain evidence="16 17">SM1903</strain>
    </source>
</reference>
<dbReference type="GO" id="GO:0006508">
    <property type="term" value="P:proteolysis"/>
    <property type="evidence" value="ECO:0007669"/>
    <property type="project" value="UniProtKB-KW"/>
</dbReference>
<evidence type="ECO:0000256" key="1">
    <source>
        <dbReference type="ARBA" id="ARBA00004752"/>
    </source>
</evidence>
<comment type="caution">
    <text evidence="16">The sequence shown here is derived from an EMBL/GenBank/DDBJ whole genome shotgun (WGS) entry which is preliminary data.</text>
</comment>
<keyword evidence="6" id="KW-0328">Glycosyltransferase</keyword>
<dbReference type="GO" id="GO:0030288">
    <property type="term" value="C:outer membrane-bounded periplasmic space"/>
    <property type="evidence" value="ECO:0007669"/>
    <property type="project" value="TreeGrafter"/>
</dbReference>
<dbReference type="GO" id="GO:0004180">
    <property type="term" value="F:carboxypeptidase activity"/>
    <property type="evidence" value="ECO:0007669"/>
    <property type="project" value="UniProtKB-KW"/>
</dbReference>
<comment type="similarity">
    <text evidence="2">In the C-terminal section; belongs to the transpeptidase family.</text>
</comment>
<protein>
    <recommendedName>
        <fullName evidence="10">peptidoglycan glycosyltransferase</fullName>
        <ecNumber evidence="10">2.4.99.28</ecNumber>
    </recommendedName>
</protein>
<keyword evidence="5" id="KW-0645">Protease</keyword>
<evidence type="ECO:0000259" key="13">
    <source>
        <dbReference type="Pfam" id="PF00905"/>
    </source>
</evidence>
<dbReference type="Gene3D" id="1.10.3810.10">
    <property type="entry name" value="Biosynthetic peptidoglycan transglycosylase-like"/>
    <property type="match status" value="1"/>
</dbReference>
<dbReference type="Pfam" id="PF00905">
    <property type="entry name" value="Transpeptidase"/>
    <property type="match status" value="1"/>
</dbReference>
<dbReference type="PANTHER" id="PTHR32282:SF15">
    <property type="entry name" value="PENICILLIN-BINDING PROTEIN 1C"/>
    <property type="match status" value="1"/>
</dbReference>
<comment type="catalytic activity">
    <reaction evidence="11">
        <text>[GlcNAc-(1-&gt;4)-Mur2Ac(oyl-L-Ala-gamma-D-Glu-L-Lys-D-Ala-D-Ala)](n)-di-trans,octa-cis-undecaprenyl diphosphate + beta-D-GlcNAc-(1-&gt;4)-Mur2Ac(oyl-L-Ala-gamma-D-Glu-L-Lys-D-Ala-D-Ala)-di-trans,octa-cis-undecaprenyl diphosphate = [GlcNAc-(1-&gt;4)-Mur2Ac(oyl-L-Ala-gamma-D-Glu-L-Lys-D-Ala-D-Ala)](n+1)-di-trans,octa-cis-undecaprenyl diphosphate + di-trans,octa-cis-undecaprenyl diphosphate + H(+)</text>
        <dbReference type="Rhea" id="RHEA:23708"/>
        <dbReference type="Rhea" id="RHEA-COMP:9602"/>
        <dbReference type="Rhea" id="RHEA-COMP:9603"/>
        <dbReference type="ChEBI" id="CHEBI:15378"/>
        <dbReference type="ChEBI" id="CHEBI:58405"/>
        <dbReference type="ChEBI" id="CHEBI:60033"/>
        <dbReference type="ChEBI" id="CHEBI:78435"/>
        <dbReference type="EC" id="2.4.99.28"/>
    </reaction>
</comment>
<dbReference type="InterPro" id="IPR009647">
    <property type="entry name" value="PBP_C"/>
</dbReference>
<dbReference type="Gene3D" id="3.40.710.10">
    <property type="entry name" value="DD-peptidase/beta-lactamase superfamily"/>
    <property type="match status" value="1"/>
</dbReference>
<keyword evidence="8" id="KW-0378">Hydrolase</keyword>
<comment type="similarity">
    <text evidence="3">In the N-terminal section; belongs to the glycosyltransferase 51 family.</text>
</comment>
<evidence type="ECO:0000256" key="10">
    <source>
        <dbReference type="ARBA" id="ARBA00044770"/>
    </source>
</evidence>
<evidence type="ECO:0000256" key="11">
    <source>
        <dbReference type="ARBA" id="ARBA00049902"/>
    </source>
</evidence>
<feature type="domain" description="Glycosyl transferase family 51" evidence="14">
    <location>
        <begin position="61"/>
        <end position="228"/>
    </location>
</feature>
<comment type="pathway">
    <text evidence="1">Cell wall biogenesis; peptidoglycan biosynthesis.</text>
</comment>
<evidence type="ECO:0000313" key="17">
    <source>
        <dbReference type="Proteomes" id="UP000314011"/>
    </source>
</evidence>
<evidence type="ECO:0000256" key="4">
    <source>
        <dbReference type="ARBA" id="ARBA00022645"/>
    </source>
</evidence>
<dbReference type="EC" id="2.4.99.28" evidence="10"/>
<dbReference type="Pfam" id="PF00912">
    <property type="entry name" value="Transgly"/>
    <property type="match status" value="1"/>
</dbReference>
<sequence>MSRRWAWVLFVAAVAMGALAHGRDRFDDWVDATVLPPLTVETSVEVLDRNGELLRPFLVADGRWRLAVGFDGVDRDYIDMLIRYEDKRFWDHHGIDPVAMTRAVYQAVRYGRVISGGSTLTMQVARIIEDGTTGQMSGKLRQMRVALALERRLSKEEILTIYLNRAPFGGNLEGVRAATFAYFRKPPNRLTPAQAALLVALPQSPEARRPDRDPAAARASRDRVLARMARDGILDPAEAEAAITEAAPRGRHDFPALAAHLAERMTETDPVAGIHQTTLNAGLQAELEDLAAGAVRDAGDRMQVAILVADHTTGEVLASVGSAAYTADARQGFVDMTQALRSPGSTLKPLVYGLAFDRGLVHPETLIADRPVGFDGYAPQNFDGMFRGELPVRRALQLSLNVPVVSLLDALGPQHLLTGLRRAGAEPALPGGRPGLAVALGGIGVTLEDLTRLYAAFANDGVAVDLRTRPDPTEGFVPHHLMNRAAAWELGDILRDTPRPAGVMGEGIAYKTGTSYGYRDAWAMGYDGRHVIGVWMGRADGTPVPGIFGAGLAAPVLFSAFDRLKPEADSLPPPPPETLLVSNASLPQALQRFRPRGELVADGPRIAFPPQGAVVEGDLLVVKVRDGAAPFTWLANGAPVGQGHRREIQIDGLGPGFSDLTVIDAEGRAARVSVEMR</sequence>
<dbReference type="NCBIfam" id="TIGR02073">
    <property type="entry name" value="PBP_1c"/>
    <property type="match status" value="1"/>
</dbReference>
<dbReference type="SUPFAM" id="SSF53955">
    <property type="entry name" value="Lysozyme-like"/>
    <property type="match status" value="1"/>
</dbReference>
<organism evidence="16 17">
    <name type="scientific">Pelagovum pacificum</name>
    <dbReference type="NCBI Taxonomy" id="2588711"/>
    <lineage>
        <taxon>Bacteria</taxon>
        <taxon>Pseudomonadati</taxon>
        <taxon>Pseudomonadota</taxon>
        <taxon>Alphaproteobacteria</taxon>
        <taxon>Rhodobacterales</taxon>
        <taxon>Paracoccaceae</taxon>
        <taxon>Pelagovum</taxon>
    </lineage>
</organism>
<dbReference type="PANTHER" id="PTHR32282">
    <property type="entry name" value="BINDING PROTEIN TRANSPEPTIDASE, PUTATIVE-RELATED"/>
    <property type="match status" value="1"/>
</dbReference>
<dbReference type="InterPro" id="IPR011815">
    <property type="entry name" value="PBP_1c"/>
</dbReference>
<dbReference type="GO" id="GO:0008955">
    <property type="term" value="F:peptidoglycan glycosyltransferase activity"/>
    <property type="evidence" value="ECO:0007669"/>
    <property type="project" value="UniProtKB-EC"/>
</dbReference>
<evidence type="ECO:0000256" key="5">
    <source>
        <dbReference type="ARBA" id="ARBA00022670"/>
    </source>
</evidence>
<dbReference type="InterPro" id="IPR036950">
    <property type="entry name" value="PBP_transglycosylase"/>
</dbReference>
<gene>
    <name evidence="16" type="primary">pbpC</name>
    <name evidence="16" type="ORF">FHY64_11830</name>
</gene>
<dbReference type="SUPFAM" id="SSF56601">
    <property type="entry name" value="beta-lactamase/transpeptidase-like"/>
    <property type="match status" value="1"/>
</dbReference>
<dbReference type="InterPro" id="IPR012338">
    <property type="entry name" value="Beta-lactam/transpept-like"/>
</dbReference>
<keyword evidence="17" id="KW-1185">Reference proteome</keyword>
<dbReference type="GO" id="GO:0009252">
    <property type="term" value="P:peptidoglycan biosynthetic process"/>
    <property type="evidence" value="ECO:0007669"/>
    <property type="project" value="UniProtKB-UniPathway"/>
</dbReference>
<evidence type="ECO:0000256" key="7">
    <source>
        <dbReference type="ARBA" id="ARBA00022679"/>
    </source>
</evidence>
<evidence type="ECO:0000256" key="2">
    <source>
        <dbReference type="ARBA" id="ARBA00007090"/>
    </source>
</evidence>
<dbReference type="InterPro" id="IPR001460">
    <property type="entry name" value="PCN-bd_Tpept"/>
</dbReference>
<keyword evidence="4" id="KW-0121">Carboxypeptidase</keyword>
<evidence type="ECO:0000256" key="12">
    <source>
        <dbReference type="SAM" id="SignalP"/>
    </source>
</evidence>
<evidence type="ECO:0000256" key="3">
    <source>
        <dbReference type="ARBA" id="ARBA00007739"/>
    </source>
</evidence>
<feature type="domain" description="Penicillin-binding protein transpeptidase" evidence="13">
    <location>
        <begin position="305"/>
        <end position="537"/>
    </location>
</feature>
<feature type="chain" id="PRO_5022865901" description="peptidoglycan glycosyltransferase" evidence="12">
    <location>
        <begin position="21"/>
        <end position="677"/>
    </location>
</feature>
<evidence type="ECO:0000256" key="8">
    <source>
        <dbReference type="ARBA" id="ARBA00022801"/>
    </source>
</evidence>
<keyword evidence="9" id="KW-0511">Multifunctional enzyme</keyword>
<dbReference type="RefSeq" id="WP_140194766.1">
    <property type="nucleotide sequence ID" value="NZ_CP065915.1"/>
</dbReference>
<evidence type="ECO:0000256" key="9">
    <source>
        <dbReference type="ARBA" id="ARBA00023268"/>
    </source>
</evidence>
<dbReference type="InterPro" id="IPR050396">
    <property type="entry name" value="Glycosyltr_51/Transpeptidase"/>
</dbReference>